<evidence type="ECO:0000256" key="4">
    <source>
        <dbReference type="ARBA" id="ARBA00022854"/>
    </source>
</evidence>
<dbReference type="Ensembl" id="ENSEBUT00000025414.1">
    <property type="protein sequence ID" value="ENSEBUP00000024838.1"/>
    <property type="gene ID" value="ENSEBUG00000015346.1"/>
</dbReference>
<dbReference type="PROSITE" id="PS51150">
    <property type="entry name" value="AGOUTI_2"/>
    <property type="match status" value="1"/>
</dbReference>
<keyword evidence="5 6" id="KW-1015">Disulfide bond</keyword>
<dbReference type="GO" id="GO:0070996">
    <property type="term" value="F:type 1 melanocortin receptor binding"/>
    <property type="evidence" value="ECO:0007669"/>
    <property type="project" value="TreeGrafter"/>
</dbReference>
<dbReference type="GO" id="GO:0005615">
    <property type="term" value="C:extracellular space"/>
    <property type="evidence" value="ECO:0007669"/>
    <property type="project" value="TreeGrafter"/>
</dbReference>
<dbReference type="AlphaFoldDB" id="A0A8C4R532"/>
<evidence type="ECO:0000259" key="7">
    <source>
        <dbReference type="PROSITE" id="PS51150"/>
    </source>
</evidence>
<comment type="subcellular location">
    <subcellularLocation>
        <location evidence="1">Secreted</location>
    </subcellularLocation>
</comment>
<keyword evidence="2" id="KW-0964">Secreted</keyword>
<comment type="caution">
    <text evidence="6">Lacks conserved residue(s) required for the propagation of feature annotation.</text>
</comment>
<evidence type="ECO:0000313" key="9">
    <source>
        <dbReference type="Proteomes" id="UP000694388"/>
    </source>
</evidence>
<evidence type="ECO:0000313" key="8">
    <source>
        <dbReference type="Ensembl" id="ENSEBUP00000024838.1"/>
    </source>
</evidence>
<dbReference type="SUPFAM" id="SSF57055">
    <property type="entry name" value="Agouti-related protein"/>
    <property type="match status" value="1"/>
</dbReference>
<feature type="disulfide bond" evidence="6">
    <location>
        <begin position="137"/>
        <end position="152"/>
    </location>
</feature>
<dbReference type="PANTHER" id="PTHR16551:SF4">
    <property type="entry name" value="AGOUTI-RELATED PROTEIN"/>
    <property type="match status" value="1"/>
</dbReference>
<name>A0A8C4R532_EPTBU</name>
<dbReference type="GO" id="GO:2000253">
    <property type="term" value="P:positive regulation of feeding behavior"/>
    <property type="evidence" value="ECO:0007669"/>
    <property type="project" value="TreeGrafter"/>
</dbReference>
<evidence type="ECO:0000256" key="1">
    <source>
        <dbReference type="ARBA" id="ARBA00004613"/>
    </source>
</evidence>
<feature type="domain" description="Agouti" evidence="7">
    <location>
        <begin position="137"/>
        <end position="177"/>
    </location>
</feature>
<keyword evidence="3" id="KW-0732">Signal</keyword>
<proteinExistence type="predicted"/>
<dbReference type="SMART" id="SM00792">
    <property type="entry name" value="Agouti"/>
    <property type="match status" value="1"/>
</dbReference>
<dbReference type="Proteomes" id="UP000694388">
    <property type="component" value="Unplaced"/>
</dbReference>
<feature type="disulfide bond" evidence="6">
    <location>
        <begin position="160"/>
        <end position="167"/>
    </location>
</feature>
<organism evidence="8 9">
    <name type="scientific">Eptatretus burgeri</name>
    <name type="common">Inshore hagfish</name>
    <dbReference type="NCBI Taxonomy" id="7764"/>
    <lineage>
        <taxon>Eukaryota</taxon>
        <taxon>Metazoa</taxon>
        <taxon>Chordata</taxon>
        <taxon>Craniata</taxon>
        <taxon>Vertebrata</taxon>
        <taxon>Cyclostomata</taxon>
        <taxon>Myxini</taxon>
        <taxon>Myxiniformes</taxon>
        <taxon>Myxinidae</taxon>
        <taxon>Eptatretinae</taxon>
        <taxon>Eptatretus</taxon>
    </lineage>
</organism>
<protein>
    <recommendedName>
        <fullName evidence="7">Agouti domain-containing protein</fullName>
    </recommendedName>
</protein>
<dbReference type="GO" id="GO:0007218">
    <property type="term" value="P:neuropeptide signaling pathway"/>
    <property type="evidence" value="ECO:0007669"/>
    <property type="project" value="TreeGrafter"/>
</dbReference>
<dbReference type="GO" id="GO:0008343">
    <property type="term" value="P:adult feeding behavior"/>
    <property type="evidence" value="ECO:0007669"/>
    <property type="project" value="TreeGrafter"/>
</dbReference>
<dbReference type="InterPro" id="IPR007733">
    <property type="entry name" value="Agouti"/>
</dbReference>
<evidence type="ECO:0000256" key="6">
    <source>
        <dbReference type="PROSITE-ProRule" id="PRU00494"/>
    </source>
</evidence>
<feature type="disulfide bond" evidence="6">
    <location>
        <begin position="144"/>
        <end position="158"/>
    </location>
</feature>
<evidence type="ECO:0000256" key="5">
    <source>
        <dbReference type="ARBA" id="ARBA00023157"/>
    </source>
</evidence>
<evidence type="ECO:0000256" key="2">
    <source>
        <dbReference type="ARBA" id="ARBA00022525"/>
    </source>
</evidence>
<dbReference type="Pfam" id="PF05039">
    <property type="entry name" value="Agouti"/>
    <property type="match status" value="1"/>
</dbReference>
<keyword evidence="4" id="KW-0960">Knottin</keyword>
<dbReference type="GO" id="GO:0009755">
    <property type="term" value="P:hormone-mediated signaling pathway"/>
    <property type="evidence" value="ECO:0007669"/>
    <property type="project" value="InterPro"/>
</dbReference>
<dbReference type="InterPro" id="IPR036836">
    <property type="entry name" value="Agouti_dom_sf"/>
</dbReference>
<reference evidence="8" key="2">
    <citation type="submission" date="2025-09" db="UniProtKB">
        <authorList>
            <consortium name="Ensembl"/>
        </authorList>
    </citation>
    <scope>IDENTIFICATION</scope>
</reference>
<evidence type="ECO:0000256" key="3">
    <source>
        <dbReference type="ARBA" id="ARBA00022729"/>
    </source>
</evidence>
<dbReference type="InterPro" id="IPR027300">
    <property type="entry name" value="Agouti_dom"/>
</dbReference>
<accession>A0A8C4R532</accession>
<dbReference type="GO" id="GO:0005184">
    <property type="term" value="F:neuropeptide hormone activity"/>
    <property type="evidence" value="ECO:0007669"/>
    <property type="project" value="TreeGrafter"/>
</dbReference>
<dbReference type="Gene3D" id="4.10.760.10">
    <property type="entry name" value="Agouti domain"/>
    <property type="match status" value="1"/>
</dbReference>
<reference evidence="8" key="1">
    <citation type="submission" date="2025-08" db="UniProtKB">
        <authorList>
            <consortium name="Ensembl"/>
        </authorList>
    </citation>
    <scope>IDENTIFICATION</scope>
</reference>
<feature type="disulfide bond" evidence="6">
    <location>
        <begin position="151"/>
        <end position="169"/>
    </location>
</feature>
<keyword evidence="9" id="KW-1185">Reference proteome</keyword>
<dbReference type="PANTHER" id="PTHR16551">
    <property type="entry name" value="AGOUTI RELATED"/>
    <property type="match status" value="1"/>
</dbReference>
<sequence length="181" mass="20754">MELEFQKRYCRRAPFIRLSSSYFDFSGQTAGPIWLKLGSEVRLLIGNRDFKSLFGHVTLSVSKWQTRSIFGKNRTNSFNNLLLQIHQSECYQIWVAPLGQGGDVKLPRSNTSSHQQVMSQVDGRSSFQDQVARRRLCVRLRSPCLGAKVPCCDPCASCYCRFFNAVCYCRRLRKCKAPPRS</sequence>